<keyword evidence="2" id="KW-1185">Reference proteome</keyword>
<proteinExistence type="predicted"/>
<evidence type="ECO:0000313" key="2">
    <source>
        <dbReference type="Proteomes" id="UP000648482"/>
    </source>
</evidence>
<dbReference type="Proteomes" id="UP000648482">
    <property type="component" value="Unassembled WGS sequence"/>
</dbReference>
<evidence type="ECO:0000313" key="1">
    <source>
        <dbReference type="EMBL" id="MBE0360538.1"/>
    </source>
</evidence>
<accession>A0ABR9E283</accession>
<reference evidence="1 2" key="1">
    <citation type="submission" date="2015-06" db="EMBL/GenBank/DDBJ databases">
        <title>Genome sequence of Pseudoalteromonas aliena.</title>
        <authorList>
            <person name="Xie B.-B."/>
            <person name="Rong J.-C."/>
            <person name="Qin Q.-L."/>
            <person name="Zhang Y.-Z."/>
        </authorList>
    </citation>
    <scope>NUCLEOTIDE SEQUENCE [LARGE SCALE GENOMIC DNA]</scope>
    <source>
        <strain evidence="1 2">SW19</strain>
    </source>
</reference>
<protein>
    <submittedName>
        <fullName evidence="1">Uncharacterized protein</fullName>
    </submittedName>
</protein>
<sequence length="69" mass="7942">MRISITLSFKNKECLGDLCLVKKHSNLSLCLNKTIIESGLTVTKSEYQEYVTEAALDFIRQSKRHLLIR</sequence>
<comment type="caution">
    <text evidence="1">The sequence shown here is derived from an EMBL/GenBank/DDBJ whole genome shotgun (WGS) entry which is preliminary data.</text>
</comment>
<organism evidence="1 2">
    <name type="scientific">Pseudoalteromonas aliena SW19</name>
    <dbReference type="NCBI Taxonomy" id="1314866"/>
    <lineage>
        <taxon>Bacteria</taxon>
        <taxon>Pseudomonadati</taxon>
        <taxon>Pseudomonadota</taxon>
        <taxon>Gammaproteobacteria</taxon>
        <taxon>Alteromonadales</taxon>
        <taxon>Pseudoalteromonadaceae</taxon>
        <taxon>Pseudoalteromonas</taxon>
    </lineage>
</organism>
<dbReference type="EMBL" id="AQGU01000027">
    <property type="protein sequence ID" value="MBE0360538.1"/>
    <property type="molecule type" value="Genomic_DNA"/>
</dbReference>
<gene>
    <name evidence="1" type="ORF">PALI_a2538</name>
</gene>
<name>A0ABR9E283_9GAMM</name>